<evidence type="ECO:0000256" key="1">
    <source>
        <dbReference type="ARBA" id="ARBA00006432"/>
    </source>
</evidence>
<dbReference type="PANTHER" id="PTHR43201">
    <property type="entry name" value="ACYL-COA SYNTHETASE"/>
    <property type="match status" value="1"/>
</dbReference>
<dbReference type="Gene3D" id="3.30.300.30">
    <property type="match status" value="1"/>
</dbReference>
<evidence type="ECO:0000259" key="3">
    <source>
        <dbReference type="Pfam" id="PF00501"/>
    </source>
</evidence>
<reference evidence="5 6" key="1">
    <citation type="submission" date="2018-06" db="EMBL/GenBank/DDBJ databases">
        <title>Actinomadura craniellae sp. nov. isolated from marine sponge Craniella sp.</title>
        <authorList>
            <person name="Li L."/>
            <person name="Xu Q.H."/>
            <person name="Lin H.W."/>
            <person name="Lu Y.H."/>
        </authorList>
    </citation>
    <scope>NUCLEOTIDE SEQUENCE [LARGE SCALE GENOMIC DNA]</scope>
    <source>
        <strain evidence="5 6">LHW63021</strain>
    </source>
</reference>
<dbReference type="GO" id="GO:0006631">
    <property type="term" value="P:fatty acid metabolic process"/>
    <property type="evidence" value="ECO:0007669"/>
    <property type="project" value="TreeGrafter"/>
</dbReference>
<proteinExistence type="inferred from homology"/>
<dbReference type="InterPro" id="IPR000873">
    <property type="entry name" value="AMP-dep_synth/lig_dom"/>
</dbReference>
<evidence type="ECO:0008006" key="7">
    <source>
        <dbReference type="Google" id="ProtNLM"/>
    </source>
</evidence>
<dbReference type="AlphaFoldDB" id="A0A365HB19"/>
<comment type="caution">
    <text evidence="5">The sequence shown here is derived from an EMBL/GenBank/DDBJ whole genome shotgun (WGS) entry which is preliminary data.</text>
</comment>
<dbReference type="PROSITE" id="PS00455">
    <property type="entry name" value="AMP_BINDING"/>
    <property type="match status" value="1"/>
</dbReference>
<evidence type="ECO:0000313" key="6">
    <source>
        <dbReference type="Proteomes" id="UP000251891"/>
    </source>
</evidence>
<keyword evidence="2" id="KW-0436">Ligase</keyword>
<feature type="domain" description="AMP-binding enzyme C-terminal" evidence="4">
    <location>
        <begin position="435"/>
        <end position="510"/>
    </location>
</feature>
<dbReference type="GO" id="GO:0031956">
    <property type="term" value="F:medium-chain fatty acid-CoA ligase activity"/>
    <property type="evidence" value="ECO:0007669"/>
    <property type="project" value="TreeGrafter"/>
</dbReference>
<dbReference type="OrthoDB" id="9803968at2"/>
<gene>
    <name evidence="5" type="ORF">DPM19_05545</name>
</gene>
<dbReference type="PANTHER" id="PTHR43201:SF32">
    <property type="entry name" value="2-SUCCINYLBENZOATE--COA LIGASE, CHLOROPLASTIC_PEROXISOMAL"/>
    <property type="match status" value="1"/>
</dbReference>
<accession>A0A365HB19</accession>
<dbReference type="Pfam" id="PF00501">
    <property type="entry name" value="AMP-binding"/>
    <property type="match status" value="1"/>
</dbReference>
<evidence type="ECO:0000313" key="5">
    <source>
        <dbReference type="EMBL" id="RAY16344.1"/>
    </source>
</evidence>
<dbReference type="InterPro" id="IPR025110">
    <property type="entry name" value="AMP-bd_C"/>
</dbReference>
<evidence type="ECO:0000259" key="4">
    <source>
        <dbReference type="Pfam" id="PF13193"/>
    </source>
</evidence>
<dbReference type="Proteomes" id="UP000251891">
    <property type="component" value="Unassembled WGS sequence"/>
</dbReference>
<evidence type="ECO:0000256" key="2">
    <source>
        <dbReference type="ARBA" id="ARBA00022598"/>
    </source>
</evidence>
<dbReference type="InterPro" id="IPR045851">
    <property type="entry name" value="AMP-bd_C_sf"/>
</dbReference>
<dbReference type="EMBL" id="QLYX01000002">
    <property type="protein sequence ID" value="RAY16344.1"/>
    <property type="molecule type" value="Genomic_DNA"/>
</dbReference>
<dbReference type="RefSeq" id="WP_111863683.1">
    <property type="nucleotide sequence ID" value="NZ_QLYX01000002.1"/>
</dbReference>
<dbReference type="FunFam" id="3.30.300.30:FF:000008">
    <property type="entry name" value="2,3-dihydroxybenzoate-AMP ligase"/>
    <property type="match status" value="1"/>
</dbReference>
<keyword evidence="6" id="KW-1185">Reference proteome</keyword>
<name>A0A365HB19_9ACTN</name>
<sequence length="538" mass="58802">MNDHGPAKLSSLRPADWITLHARYTPGERCLVTGAGMTYTFGEINSRVNRLARALRAHGIGRHDRIGILATDSVDYMVLLMASMKVGSTYVPFNYRLAPGEIVTFATAAQLDGFVTMARYAEAAAAVDEACPGMRLRASFDPFGDRPLVADLIEGQPDDSDVDVPTRPEDVISIMFTSGTTGRPKGVMQSMRMLGVSTNVSLLDFGFRRGELRYTASPMFHAAGMGSIYYGIARGFGSLILDQFDPPTLLEWIRSGELTGALLMPTMLKALLDVPGIRDQEYPRLRSIVYGGAPIGIDLLRAAIDVFKCDFFNSFGAGTEAAGQTMFYPEDHLRALAGEEHLLGSIGRPMYGVDLRLCDDDLNDVPRGAVGEIHTRSETVMSGYLDDPERTAQAVVDGWFRAGDLAWMDDDGFLFLAGRKQDMIIRGGENVYPVEIEAVLLGHPAVSAVAVVGQPDDYWGEVVVAAIELVAGHRLDEQALSRHCRERLAGYKVPVRFLAMEDMPRNVNGKLQKFAVTELVAERYRPADRAPEQAGGGR</sequence>
<dbReference type="InterPro" id="IPR042099">
    <property type="entry name" value="ANL_N_sf"/>
</dbReference>
<dbReference type="InterPro" id="IPR020845">
    <property type="entry name" value="AMP-binding_CS"/>
</dbReference>
<dbReference type="Gene3D" id="3.40.50.12780">
    <property type="entry name" value="N-terminal domain of ligase-like"/>
    <property type="match status" value="1"/>
</dbReference>
<organism evidence="5 6">
    <name type="scientific">Actinomadura craniellae</name>
    <dbReference type="NCBI Taxonomy" id="2231787"/>
    <lineage>
        <taxon>Bacteria</taxon>
        <taxon>Bacillati</taxon>
        <taxon>Actinomycetota</taxon>
        <taxon>Actinomycetes</taxon>
        <taxon>Streptosporangiales</taxon>
        <taxon>Thermomonosporaceae</taxon>
        <taxon>Actinomadura</taxon>
    </lineage>
</organism>
<feature type="domain" description="AMP-dependent synthetase/ligase" evidence="3">
    <location>
        <begin position="21"/>
        <end position="385"/>
    </location>
</feature>
<dbReference type="Pfam" id="PF13193">
    <property type="entry name" value="AMP-binding_C"/>
    <property type="match status" value="1"/>
</dbReference>
<protein>
    <recommendedName>
        <fullName evidence="7">Long-chain fatty acid--CoA ligase</fullName>
    </recommendedName>
</protein>
<dbReference type="SUPFAM" id="SSF56801">
    <property type="entry name" value="Acetyl-CoA synthetase-like"/>
    <property type="match status" value="1"/>
</dbReference>
<comment type="similarity">
    <text evidence="1">Belongs to the ATP-dependent AMP-binding enzyme family.</text>
</comment>